<name>A0A381Y3J3_9ZZZZ</name>
<sequence length="44" mass="4797">VSHSPASTENSVPILKVRELKVHFPVKRGLIFQRTVGVVKAVDG</sequence>
<accession>A0A381Y3J3</accession>
<gene>
    <name evidence="1" type="ORF">METZ01_LOCUS124540</name>
</gene>
<protein>
    <submittedName>
        <fullName evidence="1">Uncharacterized protein</fullName>
    </submittedName>
</protein>
<evidence type="ECO:0000313" key="1">
    <source>
        <dbReference type="EMBL" id="SVA71686.1"/>
    </source>
</evidence>
<reference evidence="1" key="1">
    <citation type="submission" date="2018-05" db="EMBL/GenBank/DDBJ databases">
        <authorList>
            <person name="Lanie J.A."/>
            <person name="Ng W.-L."/>
            <person name="Kazmierczak K.M."/>
            <person name="Andrzejewski T.M."/>
            <person name="Davidsen T.M."/>
            <person name="Wayne K.J."/>
            <person name="Tettelin H."/>
            <person name="Glass J.I."/>
            <person name="Rusch D."/>
            <person name="Podicherti R."/>
            <person name="Tsui H.-C.T."/>
            <person name="Winkler M.E."/>
        </authorList>
    </citation>
    <scope>NUCLEOTIDE SEQUENCE</scope>
</reference>
<dbReference type="EMBL" id="UINC01017327">
    <property type="protein sequence ID" value="SVA71686.1"/>
    <property type="molecule type" value="Genomic_DNA"/>
</dbReference>
<feature type="non-terminal residue" evidence="1">
    <location>
        <position position="1"/>
    </location>
</feature>
<feature type="non-terminal residue" evidence="1">
    <location>
        <position position="44"/>
    </location>
</feature>
<dbReference type="AlphaFoldDB" id="A0A381Y3J3"/>
<proteinExistence type="predicted"/>
<organism evidence="1">
    <name type="scientific">marine metagenome</name>
    <dbReference type="NCBI Taxonomy" id="408172"/>
    <lineage>
        <taxon>unclassified sequences</taxon>
        <taxon>metagenomes</taxon>
        <taxon>ecological metagenomes</taxon>
    </lineage>
</organism>